<dbReference type="EMBL" id="CP091521">
    <property type="protein sequence ID" value="XHH50181.1"/>
    <property type="molecule type" value="Genomic_DNA"/>
</dbReference>
<feature type="compositionally biased region" description="Basic residues" evidence="1">
    <location>
        <begin position="13"/>
        <end position="29"/>
    </location>
</feature>
<evidence type="ECO:0000313" key="3">
    <source>
        <dbReference type="Proteomes" id="UP000831534"/>
    </source>
</evidence>
<organism evidence="2 3">
    <name type="scientific">Conchiformibius kuhniae</name>
    <dbReference type="NCBI Taxonomy" id="211502"/>
    <lineage>
        <taxon>Bacteria</taxon>
        <taxon>Pseudomonadati</taxon>
        <taxon>Pseudomonadota</taxon>
        <taxon>Betaproteobacteria</taxon>
        <taxon>Neisseriales</taxon>
        <taxon>Neisseriaceae</taxon>
        <taxon>Conchiformibius</taxon>
    </lineage>
</organism>
<evidence type="ECO:0000256" key="1">
    <source>
        <dbReference type="SAM" id="MobiDB-lite"/>
    </source>
</evidence>
<feature type="region of interest" description="Disordered" evidence="1">
    <location>
        <begin position="13"/>
        <end position="41"/>
    </location>
</feature>
<evidence type="ECO:0000313" key="2">
    <source>
        <dbReference type="EMBL" id="XHH50181.1"/>
    </source>
</evidence>
<dbReference type="RefSeq" id="WP_281168324.1">
    <property type="nucleotide sequence ID" value="NZ_CP091521.1"/>
</dbReference>
<dbReference type="AlphaFoldDB" id="A0ABD8B865"/>
<proteinExistence type="predicted"/>
<sequence length="41" mass="4560">MRLQTAAKLLPYRHHTIGRTHAPHRHGKRAPPDVPADTGVV</sequence>
<keyword evidence="3" id="KW-1185">Reference proteome</keyword>
<name>A0ABD8B865_9NEIS</name>
<accession>A0ABD8B865</accession>
<dbReference type="Proteomes" id="UP000831534">
    <property type="component" value="Chromosome"/>
</dbReference>
<protein>
    <submittedName>
        <fullName evidence="2">Uncharacterized protein</fullName>
    </submittedName>
</protein>
<reference evidence="2 3" key="1">
    <citation type="journal article" date="2022" name="Res Sq">
        <title>Evolution of multicellular longitudinally dividing oral cavity symbionts (Neisseriaceae).</title>
        <authorList>
            <person name="Nyongesa S."/>
            <person name="Weber P."/>
            <person name="Bernet E."/>
            <person name="Pullido F."/>
            <person name="Nieckarz M."/>
            <person name="Delaby M."/>
            <person name="Nieves C."/>
            <person name="Viehboeck T."/>
            <person name="Krause N."/>
            <person name="Rivera-Millot A."/>
            <person name="Nakamura A."/>
            <person name="Vischer N."/>
            <person name="VanNieuwenhze M."/>
            <person name="Brun Y."/>
            <person name="Cava F."/>
            <person name="Bulgheresi S."/>
            <person name="Veyrier F."/>
        </authorList>
    </citation>
    <scope>NUCLEOTIDE SEQUENCE [LARGE SCALE GENOMIC DNA]</scope>
    <source>
        <strain evidence="2 3">17694</strain>
    </source>
</reference>
<gene>
    <name evidence="2" type="ORF">LVJ77_12210</name>
</gene>
<dbReference type="KEGG" id="ckh:LVJ77_12210"/>